<sequence length="75" mass="8742">MAYFREAHRTALQDLKASQWTFGQILAVTIWAPPLVEYIRSAIEGVDEANEHRFVSPYRVVIDEDEVRTPRRHST</sequence>
<accession>A0AAJ0GJE7</accession>
<protein>
    <submittedName>
        <fullName evidence="1">Uncharacterized protein</fullName>
    </submittedName>
</protein>
<proteinExistence type="predicted"/>
<name>A0AAJ0GJE7_9PEZI</name>
<dbReference type="Proteomes" id="UP001271007">
    <property type="component" value="Unassembled WGS sequence"/>
</dbReference>
<evidence type="ECO:0000313" key="1">
    <source>
        <dbReference type="EMBL" id="KAK3058744.1"/>
    </source>
</evidence>
<dbReference type="AlphaFoldDB" id="A0AAJ0GJE7"/>
<comment type="caution">
    <text evidence="1">The sequence shown here is derived from an EMBL/GenBank/DDBJ whole genome shotgun (WGS) entry which is preliminary data.</text>
</comment>
<dbReference type="EMBL" id="JAWDJX010000001">
    <property type="protein sequence ID" value="KAK3058744.1"/>
    <property type="molecule type" value="Genomic_DNA"/>
</dbReference>
<organism evidence="1 2">
    <name type="scientific">Extremus antarcticus</name>
    <dbReference type="NCBI Taxonomy" id="702011"/>
    <lineage>
        <taxon>Eukaryota</taxon>
        <taxon>Fungi</taxon>
        <taxon>Dikarya</taxon>
        <taxon>Ascomycota</taxon>
        <taxon>Pezizomycotina</taxon>
        <taxon>Dothideomycetes</taxon>
        <taxon>Dothideomycetidae</taxon>
        <taxon>Mycosphaerellales</taxon>
        <taxon>Extremaceae</taxon>
        <taxon>Extremus</taxon>
    </lineage>
</organism>
<evidence type="ECO:0000313" key="2">
    <source>
        <dbReference type="Proteomes" id="UP001271007"/>
    </source>
</evidence>
<reference evidence="1" key="1">
    <citation type="submission" date="2023-04" db="EMBL/GenBank/DDBJ databases">
        <title>Black Yeasts Isolated from many extreme environments.</title>
        <authorList>
            <person name="Coleine C."/>
            <person name="Stajich J.E."/>
            <person name="Selbmann L."/>
        </authorList>
    </citation>
    <scope>NUCLEOTIDE SEQUENCE</scope>
    <source>
        <strain evidence="1">CCFEE 5312</strain>
    </source>
</reference>
<gene>
    <name evidence="1" type="ORF">LTR09_000309</name>
</gene>
<keyword evidence="2" id="KW-1185">Reference proteome</keyword>